<dbReference type="AlphaFoldDB" id="A0A6G8KTJ1"/>
<protein>
    <submittedName>
        <fullName evidence="1">Uncharacterized protein</fullName>
    </submittedName>
</protein>
<dbReference type="InterPro" id="IPR029035">
    <property type="entry name" value="DHS-like_NAD/FAD-binding_dom"/>
</dbReference>
<evidence type="ECO:0000313" key="2">
    <source>
        <dbReference type="Proteomes" id="UP000501518"/>
    </source>
</evidence>
<dbReference type="KEGG" id="blut:EW640_01675"/>
<evidence type="ECO:0000313" key="1">
    <source>
        <dbReference type="EMBL" id="QIN28134.1"/>
    </source>
</evidence>
<name>A0A6G8KTJ1_9MICO</name>
<dbReference type="RefSeq" id="WP_165882681.1">
    <property type="nucleotide sequence ID" value="NZ_CP035810.1"/>
</dbReference>
<accession>A0A6G8KTJ1</accession>
<dbReference type="EMBL" id="CP035810">
    <property type="protein sequence ID" value="QIN28134.1"/>
    <property type="molecule type" value="Genomic_DNA"/>
</dbReference>
<sequence>MDSHTSQENQLLNVAFSLHSNPGAYALLLGAGVSAPSGIPTAWGVLEDLVIRAADLAGATPADPMAWYQDSYGAAPTYEGVLEHIAPTQIERQRLLRGYFEQDAEDVDTGRKLPTPAHRAIARLVRSEAVKVIVTLNFDHLIEQAIRAEGIEPTIVATPADIDGMAPLHTLDCCVIHLHGDYLNPTSMLNTFTELEAYHPSTQRLLQRILEDYGLIIAGWSATYDPALREAIAEHYPNRFTLTWFEPASPSEKATRLRILKKGIHVVQDADTGFGGLADGVTALATRRARHPLTIPVAVETAKRELSGRTVAIGLHDTLHRELDTLHRLPEFHLTNYNERGVYESKLARVEEATRLPAALIAALAYWGDATTDRWWLDEMPRFATRADGDGSVALLSLRVVSGTILFYTAGVAAVAAQRFDLLTRLFALKRPDRHRGGYETLSAGLDAERTYEEARNTRTRIFDVVAPLMASSLSLGEEPLEEAWQQFEILRLAVTILTDPRFTELAGEYKKFDRALAVAEEEVQSGNSEAQRIRAGAWTDRDRVLGDIGRLAPIGYPHILTADFRDEHRRYRSVTANYLIHDLRAEGTAHPLVTSGLFADVDHALIAIEAVNAMLGGIGRGQAWGRARNSTGFIPSQIWIDSEQTPQERTHRD</sequence>
<gene>
    <name evidence="1" type="ORF">EW640_01675</name>
</gene>
<reference evidence="1 2" key="1">
    <citation type="submission" date="2019-02" db="EMBL/GenBank/DDBJ databases">
        <title>Complete Genome Sequence and Methylome Analysis of Brevibacterium luteolum NEB1784.</title>
        <authorList>
            <person name="Fomenkov A."/>
            <person name="Roberts R.J."/>
        </authorList>
    </citation>
    <scope>NUCLEOTIDE SEQUENCE [LARGE SCALE GENOMIC DNA]</scope>
    <source>
        <strain evidence="1 2">NEB1784</strain>
    </source>
</reference>
<proteinExistence type="predicted"/>
<dbReference type="Gene3D" id="3.40.50.1220">
    <property type="entry name" value="TPP-binding domain"/>
    <property type="match status" value="1"/>
</dbReference>
<dbReference type="Pfam" id="PF13289">
    <property type="entry name" value="SIR2_2"/>
    <property type="match status" value="1"/>
</dbReference>
<dbReference type="SUPFAM" id="SSF52467">
    <property type="entry name" value="DHS-like NAD/FAD-binding domain"/>
    <property type="match status" value="1"/>
</dbReference>
<dbReference type="Proteomes" id="UP000501518">
    <property type="component" value="Chromosome"/>
</dbReference>
<organism evidence="1 2">
    <name type="scientific">Brevibacterium luteolum</name>
    <dbReference type="NCBI Taxonomy" id="199591"/>
    <lineage>
        <taxon>Bacteria</taxon>
        <taxon>Bacillati</taxon>
        <taxon>Actinomycetota</taxon>
        <taxon>Actinomycetes</taxon>
        <taxon>Micrococcales</taxon>
        <taxon>Brevibacteriaceae</taxon>
        <taxon>Brevibacterium</taxon>
    </lineage>
</organism>